<sequence length="197" mass="22006">MPTRCRFVFRPIRRKTCWDNASRPIHQSFASQRFGFSSRHPKLGITIGCLCPSSLQKFASLLLTSFRKGRRRSLRADYFQRSIVEYEGGPIRKRMEWATSDIRQLVPTARCVEEGRIYAELEVCSGFLFPDLKPHSQVLDEADPRYSNSCADHAPVARTGMGSDNTGIGDGCSPQAPPGEGFVDSPVGEMSSIIRFG</sequence>
<comment type="caution">
    <text evidence="2">The sequence shown here is derived from an EMBL/GenBank/DDBJ whole genome shotgun (WGS) entry which is preliminary data.</text>
</comment>
<name>A0AAD5LB25_9CRUS</name>
<dbReference type="EMBL" id="WJBH02000004">
    <property type="protein sequence ID" value="KAI9559421.1"/>
    <property type="molecule type" value="Genomic_DNA"/>
</dbReference>
<dbReference type="AlphaFoldDB" id="A0AAD5LB25"/>
<protein>
    <submittedName>
        <fullName evidence="2">Uncharacterized protein</fullName>
    </submittedName>
</protein>
<feature type="region of interest" description="Disordered" evidence="1">
    <location>
        <begin position="164"/>
        <end position="187"/>
    </location>
</feature>
<keyword evidence="3" id="KW-1185">Reference proteome</keyword>
<evidence type="ECO:0000313" key="2">
    <source>
        <dbReference type="EMBL" id="KAI9559421.1"/>
    </source>
</evidence>
<gene>
    <name evidence="2" type="ORF">GHT06_013409</name>
</gene>
<accession>A0AAD5LB25</accession>
<proteinExistence type="predicted"/>
<reference evidence="2 3" key="1">
    <citation type="submission" date="2022-05" db="EMBL/GenBank/DDBJ databases">
        <title>A multi-omics perspective on studying reproductive biology in Daphnia sinensis.</title>
        <authorList>
            <person name="Jia J."/>
        </authorList>
    </citation>
    <scope>NUCLEOTIDE SEQUENCE [LARGE SCALE GENOMIC DNA]</scope>
    <source>
        <strain evidence="2 3">WSL</strain>
    </source>
</reference>
<organism evidence="2 3">
    <name type="scientific">Daphnia sinensis</name>
    <dbReference type="NCBI Taxonomy" id="1820382"/>
    <lineage>
        <taxon>Eukaryota</taxon>
        <taxon>Metazoa</taxon>
        <taxon>Ecdysozoa</taxon>
        <taxon>Arthropoda</taxon>
        <taxon>Crustacea</taxon>
        <taxon>Branchiopoda</taxon>
        <taxon>Diplostraca</taxon>
        <taxon>Cladocera</taxon>
        <taxon>Anomopoda</taxon>
        <taxon>Daphniidae</taxon>
        <taxon>Daphnia</taxon>
        <taxon>Daphnia similis group</taxon>
    </lineage>
</organism>
<evidence type="ECO:0000313" key="3">
    <source>
        <dbReference type="Proteomes" id="UP000820818"/>
    </source>
</evidence>
<evidence type="ECO:0000256" key="1">
    <source>
        <dbReference type="SAM" id="MobiDB-lite"/>
    </source>
</evidence>
<dbReference type="Proteomes" id="UP000820818">
    <property type="component" value="Linkage Group LG4"/>
</dbReference>